<comment type="similarity">
    <text evidence="3">Belongs to the LRR-containing bacterial E3 ligase family.</text>
</comment>
<keyword evidence="4" id="KW-0964">Secreted</keyword>
<dbReference type="InterPro" id="IPR051071">
    <property type="entry name" value="LRR-bact_E3_ubiq_ligases"/>
</dbReference>
<dbReference type="InterPro" id="IPR032675">
    <property type="entry name" value="LRR_dom_sf"/>
</dbReference>
<dbReference type="InterPro" id="IPR029487">
    <property type="entry name" value="NEL_dom"/>
</dbReference>
<feature type="compositionally biased region" description="Low complexity" evidence="11">
    <location>
        <begin position="346"/>
        <end position="356"/>
    </location>
</feature>
<keyword evidence="6" id="KW-0808">Transferase</keyword>
<feature type="compositionally biased region" description="Pro residues" evidence="11">
    <location>
        <begin position="312"/>
        <end position="322"/>
    </location>
</feature>
<keyword evidence="9" id="KW-0832">Ubl conjugation</keyword>
<evidence type="ECO:0000256" key="2">
    <source>
        <dbReference type="ARBA" id="ARBA00004613"/>
    </source>
</evidence>
<proteinExistence type="inferred from homology"/>
<feature type="domain" description="NEL" evidence="12">
    <location>
        <begin position="577"/>
        <end position="728"/>
    </location>
</feature>
<keyword evidence="7" id="KW-0677">Repeat</keyword>
<dbReference type="Proteomes" id="UP001352263">
    <property type="component" value="Unassembled WGS sequence"/>
</dbReference>
<name>A0ABU6J2Q5_9BURK</name>
<evidence type="ECO:0000256" key="11">
    <source>
        <dbReference type="SAM" id="MobiDB-lite"/>
    </source>
</evidence>
<dbReference type="PANTHER" id="PTHR47114:SF2">
    <property type="entry name" value="OLIGODENDROCYTE-MYELIN GLYCOPROTEIN"/>
    <property type="match status" value="1"/>
</dbReference>
<dbReference type="RefSeq" id="WP_326504661.1">
    <property type="nucleotide sequence ID" value="NZ_JAWIIV010000001.1"/>
</dbReference>
<feature type="region of interest" description="Disordered" evidence="11">
    <location>
        <begin position="96"/>
        <end position="118"/>
    </location>
</feature>
<dbReference type="Pfam" id="PF14496">
    <property type="entry name" value="NEL"/>
    <property type="match status" value="1"/>
</dbReference>
<evidence type="ECO:0000256" key="1">
    <source>
        <dbReference type="ARBA" id="ARBA00004192"/>
    </source>
</evidence>
<evidence type="ECO:0000256" key="7">
    <source>
        <dbReference type="ARBA" id="ARBA00022737"/>
    </source>
</evidence>
<gene>
    <name evidence="13" type="ORF">RY831_02025</name>
</gene>
<evidence type="ECO:0000259" key="12">
    <source>
        <dbReference type="Pfam" id="PF14496"/>
    </source>
</evidence>
<dbReference type="SUPFAM" id="SSF52058">
    <property type="entry name" value="L domain-like"/>
    <property type="match status" value="1"/>
</dbReference>
<comment type="subcellular location">
    <subcellularLocation>
        <location evidence="1">Host cytoplasm</location>
    </subcellularLocation>
    <subcellularLocation>
        <location evidence="2">Secreted</location>
    </subcellularLocation>
</comment>
<sequence length="844" mass="92372">MDQHQQALKDLALWVRQGDDADVGARLKIHEAVSTRFNPSLPGQAGLLHAAADRVSFTDSKVLDNLAQWAAEGGAANKAARTEIYEWILNWQQRPAAQQAPASKPKSRPLPSPPAAAGSVSAIKKADAQLLESLTLWVQQAADTELEARTNAASMILHWAEDTQDSRVSRGLPGGSSLQLPVLELSGRGLSSMPPIPEGAKEVRFSTNDLTSLSGLHRLPKSVTSLVLDKNLLQLVAPDICQLNRPYLKISLGTVRLAQEDIATLEQAKLHSQVQIDYRNESDASTPSKSERLPARTRRRAPESASSASPLPTMPAPLPKAPATPIAYSSSERLHARINSSSNARSTSGPSSPGLSPATLLLNDWVRSGPGSEAQARKAAAKRIIAHADAQSPNRALDLSGLQLSTFPPGIPDWTRNINFQGNRLREMPPVASLPPNAELNLLDNPVTGLPADWDAIESDVRITFDPESLPIATRIALEARFDQDDYVGPVFNYPPGISRNQAAAQLANSVKTWTDAGLPPIRDWTEFRLEDNSNSFATFLDRLREVDLYRSAHAEAAAENAIGKGEGGTGADAVSQQPLHAFRLRVVNLLKQLEDEPELRAACFGLAHDALGNCENRIALRLMDMETLCLNKRFERDIENGLYNDNPQAVIDFCKSQYRSELIAEAALRKNEGVKDEALHVETLLIFFNRFAEKYSLPITMTSSPENLVHVTEQEFDELDKKLGNGQGASKADRDANNQSFLRFLATSSAMNLLLTKKVSGDEMTRLQARIDNEVKAQQERLQTEVSELMGDGLAPGSNEVVAQINEIQTKYLRIEKQVQETLRARLIGHFVSNRTLQANLDS</sequence>
<keyword evidence="5" id="KW-0433">Leucine-rich repeat</keyword>
<keyword evidence="10" id="KW-1035">Host cytoplasm</keyword>
<evidence type="ECO:0000256" key="4">
    <source>
        <dbReference type="ARBA" id="ARBA00022525"/>
    </source>
</evidence>
<reference evidence="13 14" key="1">
    <citation type="submission" date="2023-10" db="EMBL/GenBank/DDBJ databases">
        <title>Noviherbaspirillum sp. CPCC 100848 genome assembly.</title>
        <authorList>
            <person name="Li X.Y."/>
            <person name="Fang X.M."/>
        </authorList>
    </citation>
    <scope>NUCLEOTIDE SEQUENCE [LARGE SCALE GENOMIC DNA]</scope>
    <source>
        <strain evidence="13 14">CPCC 100848</strain>
    </source>
</reference>
<keyword evidence="14" id="KW-1185">Reference proteome</keyword>
<evidence type="ECO:0000256" key="10">
    <source>
        <dbReference type="ARBA" id="ARBA00023200"/>
    </source>
</evidence>
<keyword evidence="8" id="KW-0833">Ubl conjugation pathway</keyword>
<feature type="region of interest" description="Disordered" evidence="11">
    <location>
        <begin position="336"/>
        <end position="356"/>
    </location>
</feature>
<feature type="region of interest" description="Disordered" evidence="11">
    <location>
        <begin position="276"/>
        <end position="324"/>
    </location>
</feature>
<evidence type="ECO:0000256" key="9">
    <source>
        <dbReference type="ARBA" id="ARBA00022843"/>
    </source>
</evidence>
<dbReference type="Gene3D" id="3.80.10.10">
    <property type="entry name" value="Ribonuclease Inhibitor"/>
    <property type="match status" value="2"/>
</dbReference>
<evidence type="ECO:0000313" key="13">
    <source>
        <dbReference type="EMBL" id="MEC4717916.1"/>
    </source>
</evidence>
<dbReference type="PANTHER" id="PTHR47114">
    <property type="match status" value="1"/>
</dbReference>
<organism evidence="13 14">
    <name type="scientific">Noviherbaspirillum album</name>
    <dbReference type="NCBI Taxonomy" id="3080276"/>
    <lineage>
        <taxon>Bacteria</taxon>
        <taxon>Pseudomonadati</taxon>
        <taxon>Pseudomonadota</taxon>
        <taxon>Betaproteobacteria</taxon>
        <taxon>Burkholderiales</taxon>
        <taxon>Oxalobacteraceae</taxon>
        <taxon>Noviherbaspirillum</taxon>
    </lineage>
</organism>
<dbReference type="EMBL" id="JAWIIV010000001">
    <property type="protein sequence ID" value="MEC4717916.1"/>
    <property type="molecule type" value="Genomic_DNA"/>
</dbReference>
<dbReference type="Gene3D" id="1.20.1270.130">
    <property type="entry name" value="Shigella T3SS effector IpaH domain"/>
    <property type="match status" value="1"/>
</dbReference>
<comment type="caution">
    <text evidence="13">The sequence shown here is derived from an EMBL/GenBank/DDBJ whole genome shotgun (WGS) entry which is preliminary data.</text>
</comment>
<protein>
    <submittedName>
        <fullName evidence="13">NEL-type E3 ubiquitin ligase domain-containing protein</fullName>
    </submittedName>
</protein>
<evidence type="ECO:0000313" key="14">
    <source>
        <dbReference type="Proteomes" id="UP001352263"/>
    </source>
</evidence>
<evidence type="ECO:0000256" key="8">
    <source>
        <dbReference type="ARBA" id="ARBA00022786"/>
    </source>
</evidence>
<evidence type="ECO:0000256" key="3">
    <source>
        <dbReference type="ARBA" id="ARBA00009868"/>
    </source>
</evidence>
<evidence type="ECO:0000256" key="5">
    <source>
        <dbReference type="ARBA" id="ARBA00022614"/>
    </source>
</evidence>
<accession>A0ABU6J2Q5</accession>
<evidence type="ECO:0000256" key="6">
    <source>
        <dbReference type="ARBA" id="ARBA00022679"/>
    </source>
</evidence>